<feature type="transmembrane region" description="Helical" evidence="5">
    <location>
        <begin position="78"/>
        <end position="97"/>
    </location>
</feature>
<accession>A0A0S7BJI3</accession>
<dbReference type="PROSITE" id="PS50850">
    <property type="entry name" value="MFS"/>
    <property type="match status" value="1"/>
</dbReference>
<dbReference type="InterPro" id="IPR011701">
    <property type="entry name" value="MFS"/>
</dbReference>
<comment type="subcellular location">
    <subcellularLocation>
        <location evidence="1">Cell membrane</location>
        <topology evidence="1">Multi-pass membrane protein</topology>
    </subcellularLocation>
</comment>
<dbReference type="InterPro" id="IPR036259">
    <property type="entry name" value="MFS_trans_sf"/>
</dbReference>
<keyword evidence="2 5" id="KW-0812">Transmembrane</keyword>
<evidence type="ECO:0000256" key="2">
    <source>
        <dbReference type="ARBA" id="ARBA00022692"/>
    </source>
</evidence>
<evidence type="ECO:0000313" key="7">
    <source>
        <dbReference type="EMBL" id="GAP14033.1"/>
    </source>
</evidence>
<gene>
    <name evidence="7" type="ORF">LARV_01793</name>
</gene>
<name>A0A0S7BJI3_9CHLR</name>
<dbReference type="AlphaFoldDB" id="A0A0S7BJI3"/>
<reference evidence="7" key="1">
    <citation type="submission" date="2015-07" db="EMBL/GenBank/DDBJ databases">
        <title>Draft Genome Sequences of Anaerolinea thermolimosa IMO-1, Bellilinea caldifistulae GOMI-1, Leptolinea tardivitalis YMTK-2, Levilinea saccharolytica KIBI-1,Longilinea arvoryzae KOME-1, Previously Described as Members of the Anaerolineaceae (Chloroflexi).</title>
        <authorList>
            <person name="Sekiguchi Y."/>
            <person name="Ohashi A."/>
            <person name="Matsuura N."/>
            <person name="Tourlousse M.D."/>
        </authorList>
    </citation>
    <scope>NUCLEOTIDE SEQUENCE [LARGE SCALE GENOMIC DNA]</scope>
    <source>
        <strain evidence="7">KOME-1</strain>
    </source>
</reference>
<protein>
    <submittedName>
        <fullName evidence="7">Na+/melibiose symporter</fullName>
    </submittedName>
</protein>
<evidence type="ECO:0000256" key="1">
    <source>
        <dbReference type="ARBA" id="ARBA00004651"/>
    </source>
</evidence>
<dbReference type="GO" id="GO:0005886">
    <property type="term" value="C:plasma membrane"/>
    <property type="evidence" value="ECO:0007669"/>
    <property type="project" value="UniProtKB-SubCell"/>
</dbReference>
<feature type="transmembrane region" description="Helical" evidence="5">
    <location>
        <begin position="317"/>
        <end position="342"/>
    </location>
</feature>
<feature type="transmembrane region" description="Helical" evidence="5">
    <location>
        <begin position="363"/>
        <end position="384"/>
    </location>
</feature>
<dbReference type="EMBL" id="DF967972">
    <property type="protein sequence ID" value="GAP14033.1"/>
    <property type="molecule type" value="Genomic_DNA"/>
</dbReference>
<feature type="transmembrane region" description="Helical" evidence="5">
    <location>
        <begin position="138"/>
        <end position="157"/>
    </location>
</feature>
<feature type="transmembrane region" description="Helical" evidence="5">
    <location>
        <begin position="169"/>
        <end position="189"/>
    </location>
</feature>
<feature type="transmembrane region" description="Helical" evidence="5">
    <location>
        <begin position="258"/>
        <end position="280"/>
    </location>
</feature>
<dbReference type="OrthoDB" id="7584869at2"/>
<dbReference type="GO" id="GO:0022857">
    <property type="term" value="F:transmembrane transporter activity"/>
    <property type="evidence" value="ECO:0007669"/>
    <property type="project" value="InterPro"/>
</dbReference>
<feature type="transmembrane region" description="Helical" evidence="5">
    <location>
        <begin position="287"/>
        <end position="305"/>
    </location>
</feature>
<dbReference type="CDD" id="cd17313">
    <property type="entry name" value="MFS_SLC45_SUC"/>
    <property type="match status" value="1"/>
</dbReference>
<feature type="transmembrane region" description="Helical" evidence="5">
    <location>
        <begin position="224"/>
        <end position="246"/>
    </location>
</feature>
<evidence type="ECO:0000256" key="4">
    <source>
        <dbReference type="ARBA" id="ARBA00023136"/>
    </source>
</evidence>
<dbReference type="SUPFAM" id="SSF103473">
    <property type="entry name" value="MFS general substrate transporter"/>
    <property type="match status" value="1"/>
</dbReference>
<sequence>MKRLNYGKTFLLGFGFFGVSVIWMVYNSFVPLFLANKFQLDPRWIGFFMTLDNIAAFLIQPPVGAWSDRLRTPIGRRMPFILIGAPIGAIAFGLIPLANILPLFVACTSTLLVSMAFWRIPVIALMPDITPSRFRSQANGIINMMGGIGSIVATLIGGRLYDMSANHAYPFWMGSILVVLSALLVFIFIKEPKEYEETSEEERPDLWKAFMTVIRGEEKSALRILLAIFFWFVAYNAIEAFFTLYAQNHLGLEGGQGAQLLGQLSFVFVLFALPAGYIGGSLGRRRTILIGLVGMIVLMLLMYILPKATLIIPLAKVFGLGQMYMISILLMLAGASWAMINVNSLPMVVDMTDNVRIGTYTGLYYLFSTLAAIAGPNINGWIVALTHNNYSSIMIVGPIFMVLAMAMMLGVKRGEAKPQA</sequence>
<dbReference type="PANTHER" id="PTHR23528">
    <property type="match status" value="1"/>
</dbReference>
<keyword evidence="3 5" id="KW-1133">Transmembrane helix</keyword>
<organism evidence="7">
    <name type="scientific">Longilinea arvoryzae</name>
    <dbReference type="NCBI Taxonomy" id="360412"/>
    <lineage>
        <taxon>Bacteria</taxon>
        <taxon>Bacillati</taxon>
        <taxon>Chloroflexota</taxon>
        <taxon>Anaerolineae</taxon>
        <taxon>Anaerolineales</taxon>
        <taxon>Anaerolineaceae</taxon>
        <taxon>Longilinea</taxon>
    </lineage>
</organism>
<feature type="transmembrane region" description="Helical" evidence="5">
    <location>
        <begin position="390"/>
        <end position="411"/>
    </location>
</feature>
<dbReference type="Pfam" id="PF07690">
    <property type="entry name" value="MFS_1"/>
    <property type="match status" value="1"/>
</dbReference>
<proteinExistence type="predicted"/>
<feature type="transmembrane region" description="Helical" evidence="5">
    <location>
        <begin position="46"/>
        <end position="66"/>
    </location>
</feature>
<evidence type="ECO:0000256" key="5">
    <source>
        <dbReference type="SAM" id="Phobius"/>
    </source>
</evidence>
<dbReference type="InterPro" id="IPR020846">
    <property type="entry name" value="MFS_dom"/>
</dbReference>
<dbReference type="Gene3D" id="1.20.1250.20">
    <property type="entry name" value="MFS general substrate transporter like domains"/>
    <property type="match status" value="2"/>
</dbReference>
<keyword evidence="4 5" id="KW-0472">Membrane</keyword>
<evidence type="ECO:0000259" key="6">
    <source>
        <dbReference type="PROSITE" id="PS50850"/>
    </source>
</evidence>
<feature type="domain" description="Major facilitator superfamily (MFS) profile" evidence="6">
    <location>
        <begin position="8"/>
        <end position="415"/>
    </location>
</feature>
<dbReference type="Proteomes" id="UP000055060">
    <property type="component" value="Unassembled WGS sequence"/>
</dbReference>
<dbReference type="STRING" id="360412.LARV_01793"/>
<feature type="transmembrane region" description="Helical" evidence="5">
    <location>
        <begin position="103"/>
        <end position="126"/>
    </location>
</feature>
<feature type="transmembrane region" description="Helical" evidence="5">
    <location>
        <begin position="9"/>
        <end position="26"/>
    </location>
</feature>
<keyword evidence="8" id="KW-1185">Reference proteome</keyword>
<dbReference type="PANTHER" id="PTHR23528:SF1">
    <property type="entry name" value="MAJOR FACILITATOR SUPERFAMILY (MFS) PROFILE DOMAIN-CONTAINING PROTEIN"/>
    <property type="match status" value="1"/>
</dbReference>
<dbReference type="RefSeq" id="WP_075073323.1">
    <property type="nucleotide sequence ID" value="NZ_DF967972.1"/>
</dbReference>
<evidence type="ECO:0000313" key="8">
    <source>
        <dbReference type="Proteomes" id="UP000055060"/>
    </source>
</evidence>
<evidence type="ECO:0000256" key="3">
    <source>
        <dbReference type="ARBA" id="ARBA00022989"/>
    </source>
</evidence>